<dbReference type="OrthoDB" id="3805529at2"/>
<dbReference type="KEGG" id="ccot:CCAX7_003810"/>
<evidence type="ECO:0000313" key="1">
    <source>
        <dbReference type="EMBL" id="BDI28330.1"/>
    </source>
</evidence>
<dbReference type="InterPro" id="IPR043748">
    <property type="entry name" value="DUF5693"/>
</dbReference>
<dbReference type="Pfam" id="PF18949">
    <property type="entry name" value="DUF5693"/>
    <property type="match status" value="1"/>
</dbReference>
<dbReference type="RefSeq" id="WP_119323920.1">
    <property type="nucleotide sequence ID" value="NZ_AP025739.1"/>
</dbReference>
<name>A0A402D346_9BACT</name>
<gene>
    <name evidence="1" type="ORF">CCAX7_003810</name>
</gene>
<sequence>MSKNTILILLILLGVIAAGVTFSHRLKAESRNRRIELVVDWADAQQLANTTSLPIDDVLTQLHHAGDVTDGPHKRLAGVTTIAVSEDTLESLRGNGVLSYSRVGNNTILTFTPGFADQQQRVEDAFQNKMRLKVAKLPNGSLQVEAPWAQFNGLPIGLDDTVVQTVRRNHLLVAPRLLNYTGVTAQSIAWELAKVKQQCRGGAGPLIFSGSAVLGNRPLLQATADAIHQNGFTYGSVEFAKTLGDADLSRMAAPDMVRVHSIGNDEMGTMDEPTAQERFVRAAKERNIRVCYVRLFINGLVGEPDVIQANTKFLAKIVDGIYTAHQTVGGPAHPYADDPTPPKWARLLMGLGVAAGLLLLLRAFTGIDGAAFAIAAAVAVLLCLGLAWPELSMKGREILALIAACIFPALGFCVMPVRALTKANSKSTRWILAEALGEYIRITISTLAGVLIVVGLLSGRIFLLKIDQFLGVKAVLVAPVLLVALYYGLGLFQFDRHAPWSARRDHILAQLRALAAQPLLLGQVVLGIVTLVALALFVARSGNDPGVGVSASELKMRALLDKYLLVRPRTKEFLLGHPALLFGLAAAASGRFKKAIVPLLIVGAIGQSSLQDTFCHLHTPLLLSSLRALIGWALGALVGAILYAVALAIARRQDGAQTVRSAS</sequence>
<dbReference type="AlphaFoldDB" id="A0A402D346"/>
<dbReference type="EMBL" id="AP025739">
    <property type="protein sequence ID" value="BDI28330.1"/>
    <property type="molecule type" value="Genomic_DNA"/>
</dbReference>
<protein>
    <submittedName>
        <fullName evidence="1">Uncharacterized protein</fullName>
    </submittedName>
</protein>
<keyword evidence="2" id="KW-1185">Reference proteome</keyword>
<organism evidence="1 2">
    <name type="scientific">Capsulimonas corticalis</name>
    <dbReference type="NCBI Taxonomy" id="2219043"/>
    <lineage>
        <taxon>Bacteria</taxon>
        <taxon>Bacillati</taxon>
        <taxon>Armatimonadota</taxon>
        <taxon>Armatimonadia</taxon>
        <taxon>Capsulimonadales</taxon>
        <taxon>Capsulimonadaceae</taxon>
        <taxon>Capsulimonas</taxon>
    </lineage>
</organism>
<proteinExistence type="predicted"/>
<dbReference type="Proteomes" id="UP000287394">
    <property type="component" value="Chromosome"/>
</dbReference>
<reference evidence="1 2" key="1">
    <citation type="journal article" date="2019" name="Int. J. Syst. Evol. Microbiol.">
        <title>Capsulimonas corticalis gen. nov., sp. nov., an aerobic capsulated bacterium, of a novel bacterial order, Capsulimonadales ord. nov., of the class Armatimonadia of the phylum Armatimonadetes.</title>
        <authorList>
            <person name="Li J."/>
            <person name="Kudo C."/>
            <person name="Tonouchi A."/>
        </authorList>
    </citation>
    <scope>NUCLEOTIDE SEQUENCE [LARGE SCALE GENOMIC DNA]</scope>
    <source>
        <strain evidence="1 2">AX-7</strain>
    </source>
</reference>
<evidence type="ECO:0000313" key="2">
    <source>
        <dbReference type="Proteomes" id="UP000287394"/>
    </source>
</evidence>
<accession>A0A402D346</accession>